<evidence type="ECO:0000313" key="8">
    <source>
        <dbReference type="EMBL" id="PQA89060.1"/>
    </source>
</evidence>
<feature type="compositionally biased region" description="Basic and acidic residues" evidence="6">
    <location>
        <begin position="17"/>
        <end position="29"/>
    </location>
</feature>
<comment type="caution">
    <text evidence="8">The sequence shown here is derived from an EMBL/GenBank/DDBJ whole genome shotgun (WGS) entry which is preliminary data.</text>
</comment>
<comment type="subcellular location">
    <subcellularLocation>
        <location evidence="1">Membrane</location>
        <topology evidence="1">Multi-pass membrane protein</topology>
    </subcellularLocation>
</comment>
<keyword evidence="4 7" id="KW-1133">Transmembrane helix</keyword>
<reference evidence="8 9" key="1">
    <citation type="submission" date="2017-12" db="EMBL/GenBank/DDBJ databases">
        <authorList>
            <person name="Hurst M.R.H."/>
        </authorList>
    </citation>
    <scope>NUCLEOTIDE SEQUENCE [LARGE SCALE GENOMIC DNA]</scope>
    <source>
        <strain evidence="8 9">SY-3-19</strain>
    </source>
</reference>
<dbReference type="GO" id="GO:0009247">
    <property type="term" value="P:glycolipid biosynthetic process"/>
    <property type="evidence" value="ECO:0007669"/>
    <property type="project" value="TreeGrafter"/>
</dbReference>
<keyword evidence="5 7" id="KW-0472">Membrane</keyword>
<protein>
    <recommendedName>
        <fullName evidence="10">UbiA family prenyltransferase</fullName>
    </recommendedName>
</protein>
<dbReference type="InterPro" id="IPR044878">
    <property type="entry name" value="UbiA_sf"/>
</dbReference>
<dbReference type="CDD" id="cd13963">
    <property type="entry name" value="PT_UbiA_2"/>
    <property type="match status" value="1"/>
</dbReference>
<feature type="transmembrane region" description="Helical" evidence="7">
    <location>
        <begin position="457"/>
        <end position="476"/>
    </location>
</feature>
<evidence type="ECO:0000256" key="5">
    <source>
        <dbReference type="ARBA" id="ARBA00023136"/>
    </source>
</evidence>
<evidence type="ECO:0000256" key="7">
    <source>
        <dbReference type="SAM" id="Phobius"/>
    </source>
</evidence>
<dbReference type="Pfam" id="PF12710">
    <property type="entry name" value="HAD"/>
    <property type="match status" value="1"/>
</dbReference>
<evidence type="ECO:0000313" key="9">
    <source>
        <dbReference type="Proteomes" id="UP000239504"/>
    </source>
</evidence>
<keyword evidence="2" id="KW-1003">Cell membrane</keyword>
<dbReference type="NCBIfam" id="NF006088">
    <property type="entry name" value="PRK08238.1"/>
    <property type="match status" value="1"/>
</dbReference>
<evidence type="ECO:0000256" key="6">
    <source>
        <dbReference type="SAM" id="MobiDB-lite"/>
    </source>
</evidence>
<proteinExistence type="predicted"/>
<evidence type="ECO:0000256" key="1">
    <source>
        <dbReference type="ARBA" id="ARBA00004141"/>
    </source>
</evidence>
<dbReference type="OrthoDB" id="9803632at2"/>
<dbReference type="AlphaFoldDB" id="A0A2S7K984"/>
<dbReference type="InterPro" id="IPR039653">
    <property type="entry name" value="Prenyltransferase"/>
</dbReference>
<dbReference type="Proteomes" id="UP000239504">
    <property type="component" value="Unassembled WGS sequence"/>
</dbReference>
<feature type="transmembrane region" description="Helical" evidence="7">
    <location>
        <begin position="300"/>
        <end position="321"/>
    </location>
</feature>
<dbReference type="SUPFAM" id="SSF56784">
    <property type="entry name" value="HAD-like"/>
    <property type="match status" value="1"/>
</dbReference>
<feature type="transmembrane region" description="Helical" evidence="7">
    <location>
        <begin position="488"/>
        <end position="509"/>
    </location>
</feature>
<sequence>MPGPCEGPGKSLGERTAVPREDSRTRSRPGEGPNGGETRALFVDLDGTLIHGDTLWEAAAALAGKNAFSFLACLPSLMAGRAAFKASVASRLPTELGDLRLNEEVFAYVKTESEDRPVVLATAAHKSAADAIAEEAGFFHGVIASDGENFKSGRKLAAIRAYSQAHGFNAGFDYAGDSKADRPIWKEAETAYVAAPDDASARALTGGHQNTVRLAAAKASLKDYLKAMRLHQWVKNVLIFLPLVLSHQIFEVGKVLDALAAFVGFSLCASATYIVNDILDIRADRRHPRKMNRPFAAGRIPIPQGIFVSALLLAASFAIAFLFTSPLVALLFAGYIVFTLTYSLYLKEKLLVDAMALGILYGYRILIGGAASGVVVSDWLIAFSVFFFLGLALVKRYTEISQKTPNADGKIPGRGYYAHDREIVSHLGVVASYTSILILALYITSPNVTVLYQEPRILWVICLVMIYWLGRIWTLAHRGQMPDDPIVFALRDKVSLLCGLICAGAILLAV</sequence>
<name>A0A2S7K984_9PROT</name>
<evidence type="ECO:0000256" key="3">
    <source>
        <dbReference type="ARBA" id="ARBA00022692"/>
    </source>
</evidence>
<evidence type="ECO:0000256" key="2">
    <source>
        <dbReference type="ARBA" id="ARBA00022475"/>
    </source>
</evidence>
<dbReference type="EMBL" id="PJCH01000003">
    <property type="protein sequence ID" value="PQA89060.1"/>
    <property type="molecule type" value="Genomic_DNA"/>
</dbReference>
<dbReference type="Pfam" id="PF01040">
    <property type="entry name" value="UbiA"/>
    <property type="match status" value="1"/>
</dbReference>
<dbReference type="Gene3D" id="1.10.357.140">
    <property type="entry name" value="UbiA prenyltransferase"/>
    <property type="match status" value="1"/>
</dbReference>
<dbReference type="GO" id="GO:0016765">
    <property type="term" value="F:transferase activity, transferring alkyl or aryl (other than methyl) groups"/>
    <property type="evidence" value="ECO:0007669"/>
    <property type="project" value="InterPro"/>
</dbReference>
<evidence type="ECO:0008006" key="10">
    <source>
        <dbReference type="Google" id="ProtNLM"/>
    </source>
</evidence>
<evidence type="ECO:0000256" key="4">
    <source>
        <dbReference type="ARBA" id="ARBA00022989"/>
    </source>
</evidence>
<feature type="transmembrane region" description="Helical" evidence="7">
    <location>
        <begin position="256"/>
        <end position="279"/>
    </location>
</feature>
<keyword evidence="3 7" id="KW-0812">Transmembrane</keyword>
<dbReference type="GO" id="GO:0005886">
    <property type="term" value="C:plasma membrane"/>
    <property type="evidence" value="ECO:0007669"/>
    <property type="project" value="TreeGrafter"/>
</dbReference>
<dbReference type="InterPro" id="IPR000537">
    <property type="entry name" value="UbiA_prenyltransferase"/>
</dbReference>
<accession>A0A2S7K984</accession>
<dbReference type="InterPro" id="IPR023214">
    <property type="entry name" value="HAD_sf"/>
</dbReference>
<dbReference type="PANTHER" id="PTHR11048">
    <property type="entry name" value="PRENYLTRANSFERASES"/>
    <property type="match status" value="1"/>
</dbReference>
<organism evidence="8 9">
    <name type="scientific">Hyphococcus luteus</name>
    <dbReference type="NCBI Taxonomy" id="2058213"/>
    <lineage>
        <taxon>Bacteria</taxon>
        <taxon>Pseudomonadati</taxon>
        <taxon>Pseudomonadota</taxon>
        <taxon>Alphaproteobacteria</taxon>
        <taxon>Parvularculales</taxon>
        <taxon>Parvularculaceae</taxon>
        <taxon>Hyphococcus</taxon>
    </lineage>
</organism>
<dbReference type="InterPro" id="IPR036412">
    <property type="entry name" value="HAD-like_sf"/>
</dbReference>
<dbReference type="PANTHER" id="PTHR11048:SF5">
    <property type="entry name" value="DECAPRENYL-PHOSPHATE PHOSPHORIBOSYLTRANSFERASE"/>
    <property type="match status" value="1"/>
</dbReference>
<keyword evidence="9" id="KW-1185">Reference proteome</keyword>
<feature type="transmembrane region" description="Helical" evidence="7">
    <location>
        <begin position="423"/>
        <end position="445"/>
    </location>
</feature>
<feature type="transmembrane region" description="Helical" evidence="7">
    <location>
        <begin position="373"/>
        <end position="394"/>
    </location>
</feature>
<feature type="transmembrane region" description="Helical" evidence="7">
    <location>
        <begin position="327"/>
        <end position="345"/>
    </location>
</feature>
<gene>
    <name evidence="8" type="ORF">CW354_03680</name>
</gene>
<dbReference type="Gene3D" id="3.40.50.1000">
    <property type="entry name" value="HAD superfamily/HAD-like"/>
    <property type="match status" value="1"/>
</dbReference>
<feature type="region of interest" description="Disordered" evidence="6">
    <location>
        <begin position="1"/>
        <end position="37"/>
    </location>
</feature>